<dbReference type="Ensembl" id="ENSCMUT00000034831.1">
    <property type="protein sequence ID" value="ENSCMUP00000033612.1"/>
    <property type="gene ID" value="ENSCMUG00000018374.1"/>
</dbReference>
<keyword evidence="1" id="KW-0732">Signal</keyword>
<dbReference type="Gene3D" id="2.60.40.10">
    <property type="entry name" value="Immunoglobulins"/>
    <property type="match status" value="1"/>
</dbReference>
<evidence type="ECO:0000256" key="3">
    <source>
        <dbReference type="ARBA" id="ARBA00023130"/>
    </source>
</evidence>
<keyword evidence="5" id="KW-0393">Immunoglobulin domain</keyword>
<evidence type="ECO:0000256" key="6">
    <source>
        <dbReference type="ARBA" id="ARBA00043266"/>
    </source>
</evidence>
<dbReference type="InterPro" id="IPR013783">
    <property type="entry name" value="Ig-like_fold"/>
</dbReference>
<dbReference type="GO" id="GO:0042605">
    <property type="term" value="F:peptide antigen binding"/>
    <property type="evidence" value="ECO:0007669"/>
    <property type="project" value="TreeGrafter"/>
</dbReference>
<dbReference type="InterPro" id="IPR036179">
    <property type="entry name" value="Ig-like_dom_sf"/>
</dbReference>
<evidence type="ECO:0000256" key="5">
    <source>
        <dbReference type="ARBA" id="ARBA00023319"/>
    </source>
</evidence>
<dbReference type="AlphaFoldDB" id="A0A8U7NKQ5"/>
<dbReference type="GO" id="GO:0042101">
    <property type="term" value="C:T cell receptor complex"/>
    <property type="evidence" value="ECO:0007669"/>
    <property type="project" value="UniProtKB-KW"/>
</dbReference>
<reference evidence="7" key="2">
    <citation type="submission" date="2025-08" db="UniProtKB">
        <authorList>
            <consortium name="Ensembl"/>
        </authorList>
    </citation>
    <scope>IDENTIFICATION</scope>
</reference>
<name>A0A8U7NKQ5_CORMO</name>
<protein>
    <submittedName>
        <fullName evidence="7">Uncharacterized protein</fullName>
    </submittedName>
</protein>
<keyword evidence="8" id="KW-1185">Reference proteome</keyword>
<evidence type="ECO:0000256" key="4">
    <source>
        <dbReference type="ARBA" id="ARBA00023170"/>
    </source>
</evidence>
<dbReference type="InterPro" id="IPR013106">
    <property type="entry name" value="Ig_V-set"/>
</dbReference>
<organism evidence="7 8">
    <name type="scientific">Corvus moneduloides</name>
    <name type="common">New Caledonian crow</name>
    <dbReference type="NCBI Taxonomy" id="1196302"/>
    <lineage>
        <taxon>Eukaryota</taxon>
        <taxon>Metazoa</taxon>
        <taxon>Chordata</taxon>
        <taxon>Craniata</taxon>
        <taxon>Vertebrata</taxon>
        <taxon>Euteleostomi</taxon>
        <taxon>Archelosauria</taxon>
        <taxon>Archosauria</taxon>
        <taxon>Dinosauria</taxon>
        <taxon>Saurischia</taxon>
        <taxon>Theropoda</taxon>
        <taxon>Coelurosauria</taxon>
        <taxon>Aves</taxon>
        <taxon>Neognathae</taxon>
        <taxon>Neoaves</taxon>
        <taxon>Telluraves</taxon>
        <taxon>Australaves</taxon>
        <taxon>Passeriformes</taxon>
        <taxon>Corvoidea</taxon>
        <taxon>Corvidae</taxon>
        <taxon>Corvus</taxon>
    </lineage>
</organism>
<keyword evidence="2" id="KW-0391">Immunity</keyword>
<dbReference type="PANTHER" id="PTHR19343">
    <property type="entry name" value="T CELL RECEPTOR ALPHA VARIABLE 1-2"/>
    <property type="match status" value="1"/>
</dbReference>
<dbReference type="SUPFAM" id="SSF48726">
    <property type="entry name" value="Immunoglobulin"/>
    <property type="match status" value="1"/>
</dbReference>
<evidence type="ECO:0000313" key="8">
    <source>
        <dbReference type="Proteomes" id="UP000694553"/>
    </source>
</evidence>
<keyword evidence="6" id="KW-1279">T cell receptor</keyword>
<dbReference type="InterPro" id="IPR051006">
    <property type="entry name" value="TCR_variable_domain"/>
</dbReference>
<keyword evidence="4" id="KW-0675">Receptor</keyword>
<sequence>LHTVLPCGAADLHFLPGTTGQIKVTQEDGQVIVEQRHPFQTTCTYQTNYFNALLWYQVQKGQAPQLVSYHAGPGAKHSGRITTHLNTTGKYSVLQVEEVEVSDSALYLCASSLPGSEGA</sequence>
<evidence type="ECO:0000256" key="1">
    <source>
        <dbReference type="ARBA" id="ARBA00022729"/>
    </source>
</evidence>
<dbReference type="Proteomes" id="UP000694553">
    <property type="component" value="Unassembled WGS sequence"/>
</dbReference>
<accession>A0A8U7NKQ5</accession>
<evidence type="ECO:0000256" key="2">
    <source>
        <dbReference type="ARBA" id="ARBA00022859"/>
    </source>
</evidence>
<reference evidence="7" key="3">
    <citation type="submission" date="2025-09" db="UniProtKB">
        <authorList>
            <consortium name="Ensembl"/>
        </authorList>
    </citation>
    <scope>IDENTIFICATION</scope>
</reference>
<dbReference type="Pfam" id="PF07686">
    <property type="entry name" value="V-set"/>
    <property type="match status" value="1"/>
</dbReference>
<keyword evidence="3" id="KW-1064">Adaptive immunity</keyword>
<dbReference type="GO" id="GO:0002250">
    <property type="term" value="P:adaptive immune response"/>
    <property type="evidence" value="ECO:0007669"/>
    <property type="project" value="UniProtKB-KW"/>
</dbReference>
<evidence type="ECO:0000313" key="7">
    <source>
        <dbReference type="Ensembl" id="ENSCMUP00000033612.1"/>
    </source>
</evidence>
<reference evidence="8" key="1">
    <citation type="submission" date="2019-10" db="EMBL/GenBank/DDBJ databases">
        <title>Corvus moneduloides (New Caledonian crow) genome, bCorMon1, primary haplotype.</title>
        <authorList>
            <person name="Rutz C."/>
            <person name="Fungtammasan C."/>
            <person name="Mountcastle J."/>
            <person name="Formenti G."/>
            <person name="Chow W."/>
            <person name="Howe K."/>
            <person name="Steele M.P."/>
            <person name="Fernandes J."/>
            <person name="Gilbert M.T.P."/>
            <person name="Fedrigo O."/>
            <person name="Jarvis E.D."/>
            <person name="Gemmell N."/>
        </authorList>
    </citation>
    <scope>NUCLEOTIDE SEQUENCE [LARGE SCALE GENOMIC DNA]</scope>
</reference>
<dbReference type="PANTHER" id="PTHR19343:SF3">
    <property type="entry name" value="T CELL RECEPTOR ALPHA VARIABLE 12-2"/>
    <property type="match status" value="1"/>
</dbReference>
<proteinExistence type="predicted"/>